<keyword evidence="2" id="KW-1277">Toxin-antitoxin system</keyword>
<keyword evidence="5" id="KW-0378">Hydrolase</keyword>
<evidence type="ECO:0000256" key="4">
    <source>
        <dbReference type="ARBA" id="ARBA00022723"/>
    </source>
</evidence>
<keyword evidence="10" id="KW-1185">Reference proteome</keyword>
<dbReference type="GO" id="GO:0004518">
    <property type="term" value="F:nuclease activity"/>
    <property type="evidence" value="ECO:0007669"/>
    <property type="project" value="UniProtKB-KW"/>
</dbReference>
<dbReference type="EMBL" id="CP061800">
    <property type="protein sequence ID" value="QTA92067.1"/>
    <property type="molecule type" value="Genomic_DNA"/>
</dbReference>
<dbReference type="InterPro" id="IPR002716">
    <property type="entry name" value="PIN_dom"/>
</dbReference>
<evidence type="ECO:0000256" key="1">
    <source>
        <dbReference type="ARBA" id="ARBA00001946"/>
    </source>
</evidence>
<dbReference type="PANTHER" id="PTHR33653:SF1">
    <property type="entry name" value="RIBONUCLEASE VAPC2"/>
    <property type="match status" value="1"/>
</dbReference>
<evidence type="ECO:0000256" key="6">
    <source>
        <dbReference type="ARBA" id="ARBA00022842"/>
    </source>
</evidence>
<dbReference type="GO" id="GO:0016787">
    <property type="term" value="F:hydrolase activity"/>
    <property type="evidence" value="ECO:0007669"/>
    <property type="project" value="UniProtKB-KW"/>
</dbReference>
<evidence type="ECO:0000256" key="2">
    <source>
        <dbReference type="ARBA" id="ARBA00022649"/>
    </source>
</evidence>
<comment type="cofactor">
    <cofactor evidence="1">
        <name>Mg(2+)</name>
        <dbReference type="ChEBI" id="CHEBI:18420"/>
    </cofactor>
</comment>
<dbReference type="CDD" id="cd18738">
    <property type="entry name" value="PIN_VapC4-5_FitB-like"/>
    <property type="match status" value="1"/>
</dbReference>
<proteinExistence type="inferred from homology"/>
<name>A0A975GSM6_9BACT</name>
<dbReference type="AlphaFoldDB" id="A0A975GSM6"/>
<evidence type="ECO:0000313" key="9">
    <source>
        <dbReference type="EMBL" id="QTA92067.1"/>
    </source>
</evidence>
<accession>A0A975GSM6</accession>
<evidence type="ECO:0000256" key="5">
    <source>
        <dbReference type="ARBA" id="ARBA00022801"/>
    </source>
</evidence>
<comment type="similarity">
    <text evidence="7">Belongs to the PINc/VapC protein family.</text>
</comment>
<dbReference type="Gene3D" id="3.40.50.1010">
    <property type="entry name" value="5'-nuclease"/>
    <property type="match status" value="1"/>
</dbReference>
<dbReference type="KEGG" id="dmm:dnm_081410"/>
<dbReference type="SUPFAM" id="SSF88723">
    <property type="entry name" value="PIN domain-like"/>
    <property type="match status" value="1"/>
</dbReference>
<sequence length="134" mass="15014">MKNGCVMDSNILIYHINEQLNECAEHLLTQALRQGSHISVISRIEVLGWPGHTESSLKATEDLLGRFAEHPLGSEIAGICIAIRQNYRIKLPDAIIAGTALYLDLPLMTRNIEDFKQISELTLIDPFEDQECLV</sequence>
<protein>
    <submittedName>
        <fullName evidence="9">PIN domain-containing protein</fullName>
    </submittedName>
</protein>
<organism evidence="9 10">
    <name type="scientific">Desulfonema magnum</name>
    <dbReference type="NCBI Taxonomy" id="45655"/>
    <lineage>
        <taxon>Bacteria</taxon>
        <taxon>Pseudomonadati</taxon>
        <taxon>Thermodesulfobacteriota</taxon>
        <taxon>Desulfobacteria</taxon>
        <taxon>Desulfobacterales</taxon>
        <taxon>Desulfococcaceae</taxon>
        <taxon>Desulfonema</taxon>
    </lineage>
</organism>
<evidence type="ECO:0000259" key="8">
    <source>
        <dbReference type="Pfam" id="PF01850"/>
    </source>
</evidence>
<dbReference type="InterPro" id="IPR029060">
    <property type="entry name" value="PIN-like_dom_sf"/>
</dbReference>
<keyword evidence="3" id="KW-0540">Nuclease</keyword>
<keyword evidence="6" id="KW-0460">Magnesium</keyword>
<dbReference type="InterPro" id="IPR050556">
    <property type="entry name" value="Type_II_TA_system_RNase"/>
</dbReference>
<dbReference type="Pfam" id="PF01850">
    <property type="entry name" value="PIN"/>
    <property type="match status" value="1"/>
</dbReference>
<feature type="domain" description="PIN" evidence="8">
    <location>
        <begin position="6"/>
        <end position="119"/>
    </location>
</feature>
<dbReference type="GO" id="GO:0046872">
    <property type="term" value="F:metal ion binding"/>
    <property type="evidence" value="ECO:0007669"/>
    <property type="project" value="UniProtKB-KW"/>
</dbReference>
<dbReference type="PANTHER" id="PTHR33653">
    <property type="entry name" value="RIBONUCLEASE VAPC2"/>
    <property type="match status" value="1"/>
</dbReference>
<evidence type="ECO:0000256" key="7">
    <source>
        <dbReference type="ARBA" id="ARBA00038093"/>
    </source>
</evidence>
<gene>
    <name evidence="9" type="ORF">dnm_081410</name>
</gene>
<evidence type="ECO:0000313" key="10">
    <source>
        <dbReference type="Proteomes" id="UP000663722"/>
    </source>
</evidence>
<dbReference type="Proteomes" id="UP000663722">
    <property type="component" value="Chromosome"/>
</dbReference>
<reference evidence="9" key="1">
    <citation type="journal article" date="2021" name="Microb. Physiol.">
        <title>Proteogenomic Insights into the Physiology of Marine, Sulfate-Reducing, Filamentous Desulfonema limicola and Desulfonema magnum.</title>
        <authorList>
            <person name="Schnaars V."/>
            <person name="Wohlbrand L."/>
            <person name="Scheve S."/>
            <person name="Hinrichs C."/>
            <person name="Reinhardt R."/>
            <person name="Rabus R."/>
        </authorList>
    </citation>
    <scope>NUCLEOTIDE SEQUENCE</scope>
    <source>
        <strain evidence="9">4be13</strain>
    </source>
</reference>
<evidence type="ECO:0000256" key="3">
    <source>
        <dbReference type="ARBA" id="ARBA00022722"/>
    </source>
</evidence>
<dbReference type="RefSeq" id="WP_207679593.1">
    <property type="nucleotide sequence ID" value="NZ_CP061800.1"/>
</dbReference>
<keyword evidence="4" id="KW-0479">Metal-binding</keyword>